<comment type="caution">
    <text evidence="2">The sequence shown here is derived from an EMBL/GenBank/DDBJ whole genome shotgun (WGS) entry which is preliminary data.</text>
</comment>
<evidence type="ECO:0000256" key="1">
    <source>
        <dbReference type="SAM" id="MobiDB-lite"/>
    </source>
</evidence>
<accession>A0A833QP03</accession>
<organism evidence="2 3">
    <name type="scientific">Carex littledalei</name>
    <dbReference type="NCBI Taxonomy" id="544730"/>
    <lineage>
        <taxon>Eukaryota</taxon>
        <taxon>Viridiplantae</taxon>
        <taxon>Streptophyta</taxon>
        <taxon>Embryophyta</taxon>
        <taxon>Tracheophyta</taxon>
        <taxon>Spermatophyta</taxon>
        <taxon>Magnoliopsida</taxon>
        <taxon>Liliopsida</taxon>
        <taxon>Poales</taxon>
        <taxon>Cyperaceae</taxon>
        <taxon>Cyperoideae</taxon>
        <taxon>Cariceae</taxon>
        <taxon>Carex</taxon>
        <taxon>Carex subgen. Euthyceras</taxon>
    </lineage>
</organism>
<gene>
    <name evidence="2" type="ORF">FCM35_KLT12962</name>
</gene>
<protein>
    <submittedName>
        <fullName evidence="2">Uncharacterized protein</fullName>
    </submittedName>
</protein>
<reference evidence="2" key="1">
    <citation type="submission" date="2020-01" db="EMBL/GenBank/DDBJ databases">
        <title>Genome sequence of Kobresia littledalei, the first chromosome-level genome in the family Cyperaceae.</title>
        <authorList>
            <person name="Qu G."/>
        </authorList>
    </citation>
    <scope>NUCLEOTIDE SEQUENCE</scope>
    <source>
        <strain evidence="2">C.B.Clarke</strain>
        <tissue evidence="2">Leaf</tissue>
    </source>
</reference>
<dbReference type="EMBL" id="SWLB01000024">
    <property type="protein sequence ID" value="KAF3322973.1"/>
    <property type="molecule type" value="Genomic_DNA"/>
</dbReference>
<sequence>MGIDTRKTVSDFDFSLRPPSPISLLRLQPRRRKEGWSSTTLASAQTGTNSHGGINQPTGGSSSVFFLKNAASRFGKSPNDLIVATMTKPSFVQYETIISFVLISCESLIILRLCPNEVRVWNG</sequence>
<dbReference type="Proteomes" id="UP000623129">
    <property type="component" value="Unassembled WGS sequence"/>
</dbReference>
<name>A0A833QP03_9POAL</name>
<proteinExistence type="predicted"/>
<feature type="region of interest" description="Disordered" evidence="1">
    <location>
        <begin position="30"/>
        <end position="56"/>
    </location>
</feature>
<evidence type="ECO:0000313" key="2">
    <source>
        <dbReference type="EMBL" id="KAF3322973.1"/>
    </source>
</evidence>
<keyword evidence="3" id="KW-1185">Reference proteome</keyword>
<evidence type="ECO:0000313" key="3">
    <source>
        <dbReference type="Proteomes" id="UP000623129"/>
    </source>
</evidence>
<feature type="compositionally biased region" description="Polar residues" evidence="1">
    <location>
        <begin position="36"/>
        <end position="56"/>
    </location>
</feature>
<dbReference type="AlphaFoldDB" id="A0A833QP03"/>